<evidence type="ECO:0000256" key="2">
    <source>
        <dbReference type="ARBA" id="ARBA00022692"/>
    </source>
</evidence>
<name>H6LAB6_SAPGL</name>
<evidence type="ECO:0000256" key="5">
    <source>
        <dbReference type="SAM" id="Phobius"/>
    </source>
</evidence>
<feature type="transmembrane region" description="Helical" evidence="5">
    <location>
        <begin position="28"/>
        <end position="50"/>
    </location>
</feature>
<dbReference type="PANTHER" id="PTHR38480:SF1">
    <property type="entry name" value="SLR0254 PROTEIN"/>
    <property type="match status" value="1"/>
</dbReference>
<organism evidence="7 8">
    <name type="scientific">Saprospira grandis (strain Lewin)</name>
    <dbReference type="NCBI Taxonomy" id="984262"/>
    <lineage>
        <taxon>Bacteria</taxon>
        <taxon>Pseudomonadati</taxon>
        <taxon>Bacteroidota</taxon>
        <taxon>Saprospiria</taxon>
        <taxon>Saprospirales</taxon>
        <taxon>Saprospiraceae</taxon>
        <taxon>Saprospira</taxon>
    </lineage>
</organism>
<sequence length="241" mass="27358">MKTIEITTAQKVSIQYELAPLGSRISAFMIDMLVLIGLMIILNLIGGLVIDGEAYMYFVILVILPTLLFYTLASEILLNGQTLGKRAVGLRIIKLNGEPAEAFDYVLRWAFRFIDIWGSAGSVASLMISSSGHSQRMGDLLSGSTVVRTKASRQFRLEDILSLAKKEDYEPKYPEVLSLSEQDMLFVKRVLDRHKKYKNEAHKRVILDLSEHLAQQLEVPLLKNRLDFLRQLLLDYIVLTR</sequence>
<dbReference type="GO" id="GO:0016020">
    <property type="term" value="C:membrane"/>
    <property type="evidence" value="ECO:0007669"/>
    <property type="project" value="UniProtKB-SubCell"/>
</dbReference>
<accession>H6LAB6</accession>
<dbReference type="EMBL" id="CP002831">
    <property type="protein sequence ID" value="AFC24401.1"/>
    <property type="molecule type" value="Genomic_DNA"/>
</dbReference>
<dbReference type="eggNOG" id="COG1714">
    <property type="taxonomic scope" value="Bacteria"/>
</dbReference>
<evidence type="ECO:0000256" key="1">
    <source>
        <dbReference type="ARBA" id="ARBA00004141"/>
    </source>
</evidence>
<keyword evidence="3 5" id="KW-1133">Transmembrane helix</keyword>
<dbReference type="AlphaFoldDB" id="H6LAB6"/>
<reference evidence="7 8" key="1">
    <citation type="journal article" date="2012" name="Stand. Genomic Sci.">
        <title>Complete genome sequencing and analysis of Saprospira grandis str. Lewin, a predatory marine bacterium.</title>
        <authorList>
            <person name="Saw J.H."/>
            <person name="Yuryev A."/>
            <person name="Kanbe M."/>
            <person name="Hou S."/>
            <person name="Young A.G."/>
            <person name="Aizawa S."/>
            <person name="Alam M."/>
        </authorList>
    </citation>
    <scope>NUCLEOTIDE SEQUENCE [LARGE SCALE GENOMIC DNA]</scope>
    <source>
        <strain evidence="7 8">Lewin</strain>
    </source>
</reference>
<feature type="transmembrane region" description="Helical" evidence="5">
    <location>
        <begin position="56"/>
        <end position="78"/>
    </location>
</feature>
<dbReference type="Pfam" id="PF06271">
    <property type="entry name" value="RDD"/>
    <property type="match status" value="1"/>
</dbReference>
<dbReference type="KEGG" id="sgn:SGRA_1666"/>
<evidence type="ECO:0000313" key="8">
    <source>
        <dbReference type="Proteomes" id="UP000007519"/>
    </source>
</evidence>
<dbReference type="HOGENOM" id="CLU_054176_2_0_10"/>
<evidence type="ECO:0000256" key="4">
    <source>
        <dbReference type="ARBA" id="ARBA00023136"/>
    </source>
</evidence>
<dbReference type="OrthoDB" id="9814143at2"/>
<dbReference type="PANTHER" id="PTHR38480">
    <property type="entry name" value="SLR0254 PROTEIN"/>
    <property type="match status" value="1"/>
</dbReference>
<keyword evidence="8" id="KW-1185">Reference proteome</keyword>
<keyword evidence="2 5" id="KW-0812">Transmembrane</keyword>
<dbReference type="InterPro" id="IPR010432">
    <property type="entry name" value="RDD"/>
</dbReference>
<keyword evidence="4 5" id="KW-0472">Membrane</keyword>
<feature type="domain" description="RDD" evidence="6">
    <location>
        <begin position="19"/>
        <end position="143"/>
    </location>
</feature>
<proteinExistence type="predicted"/>
<dbReference type="RefSeq" id="WP_015692035.1">
    <property type="nucleotide sequence ID" value="NC_016940.1"/>
</dbReference>
<comment type="subcellular location">
    <subcellularLocation>
        <location evidence="1">Membrane</location>
        <topology evidence="1">Multi-pass membrane protein</topology>
    </subcellularLocation>
</comment>
<protein>
    <submittedName>
        <fullName evidence="7">RDD domain containing protein</fullName>
    </submittedName>
</protein>
<gene>
    <name evidence="7" type="ordered locus">SGRA_1666</name>
</gene>
<evidence type="ECO:0000313" key="7">
    <source>
        <dbReference type="EMBL" id="AFC24401.1"/>
    </source>
</evidence>
<dbReference type="Proteomes" id="UP000007519">
    <property type="component" value="Chromosome"/>
</dbReference>
<evidence type="ECO:0000259" key="6">
    <source>
        <dbReference type="Pfam" id="PF06271"/>
    </source>
</evidence>
<dbReference type="STRING" id="984262.SGRA_1666"/>
<evidence type="ECO:0000256" key="3">
    <source>
        <dbReference type="ARBA" id="ARBA00022989"/>
    </source>
</evidence>